<dbReference type="PANTHER" id="PTHR46708:SF2">
    <property type="entry name" value="FIBRONECTIN TYPE-III DOMAIN-CONTAINING PROTEIN"/>
    <property type="match status" value="1"/>
</dbReference>
<gene>
    <name evidence="3" type="ORF">GCM10022407_40770</name>
</gene>
<evidence type="ECO:0000313" key="3">
    <source>
        <dbReference type="EMBL" id="GAA3992190.1"/>
    </source>
</evidence>
<dbReference type="PROSITE" id="PS50853">
    <property type="entry name" value="FN3"/>
    <property type="match status" value="3"/>
</dbReference>
<dbReference type="CDD" id="cd00063">
    <property type="entry name" value="FN3"/>
    <property type="match status" value="3"/>
</dbReference>
<proteinExistence type="predicted"/>
<dbReference type="InterPro" id="IPR036116">
    <property type="entry name" value="FN3_sf"/>
</dbReference>
<dbReference type="InterPro" id="IPR013783">
    <property type="entry name" value="Ig-like_fold"/>
</dbReference>
<feature type="domain" description="Fibronectin type-III" evidence="2">
    <location>
        <begin position="989"/>
        <end position="1078"/>
    </location>
</feature>
<keyword evidence="4" id="KW-1185">Reference proteome</keyword>
<dbReference type="Gene3D" id="2.60.40.10">
    <property type="entry name" value="Immunoglobulins"/>
    <property type="match status" value="3"/>
</dbReference>
<dbReference type="PANTHER" id="PTHR46708">
    <property type="entry name" value="TENASCIN"/>
    <property type="match status" value="1"/>
</dbReference>
<keyword evidence="1" id="KW-0677">Repeat</keyword>
<dbReference type="Pfam" id="PF00041">
    <property type="entry name" value="fn3"/>
    <property type="match status" value="3"/>
</dbReference>
<dbReference type="InterPro" id="IPR050991">
    <property type="entry name" value="ECM_Regulatory_Proteins"/>
</dbReference>
<dbReference type="Proteomes" id="UP001501556">
    <property type="component" value="Unassembled WGS sequence"/>
</dbReference>
<feature type="domain" description="Fibronectin type-III" evidence="2">
    <location>
        <begin position="760"/>
        <end position="849"/>
    </location>
</feature>
<reference evidence="4" key="1">
    <citation type="journal article" date="2019" name="Int. J. Syst. Evol. Microbiol.">
        <title>The Global Catalogue of Microorganisms (GCM) 10K type strain sequencing project: providing services to taxonomists for standard genome sequencing and annotation.</title>
        <authorList>
            <consortium name="The Broad Institute Genomics Platform"/>
            <consortium name="The Broad Institute Genome Sequencing Center for Infectious Disease"/>
            <person name="Wu L."/>
            <person name="Ma J."/>
        </authorList>
    </citation>
    <scope>NUCLEOTIDE SEQUENCE [LARGE SCALE GENOMIC DNA]</scope>
    <source>
        <strain evidence="4">JCM 17217</strain>
    </source>
</reference>
<dbReference type="SUPFAM" id="SSF49265">
    <property type="entry name" value="Fibronectin type III"/>
    <property type="match status" value="3"/>
</dbReference>
<evidence type="ECO:0000256" key="1">
    <source>
        <dbReference type="ARBA" id="ARBA00022737"/>
    </source>
</evidence>
<feature type="domain" description="Fibronectin type-III" evidence="2">
    <location>
        <begin position="530"/>
        <end position="617"/>
    </location>
</feature>
<name>A0ABP7R3P2_9BACT</name>
<dbReference type="RefSeq" id="WP_345127431.1">
    <property type="nucleotide sequence ID" value="NZ_BAABDI010000047.1"/>
</dbReference>
<evidence type="ECO:0000313" key="4">
    <source>
        <dbReference type="Proteomes" id="UP001501556"/>
    </source>
</evidence>
<accession>A0ABP7R3P2</accession>
<comment type="caution">
    <text evidence="3">The sequence shown here is derived from an EMBL/GenBank/DDBJ whole genome shotgun (WGS) entry which is preliminary data.</text>
</comment>
<dbReference type="InterPro" id="IPR003961">
    <property type="entry name" value="FN3_dom"/>
</dbReference>
<dbReference type="EMBL" id="BAABDI010000047">
    <property type="protein sequence ID" value="GAA3992190.1"/>
    <property type="molecule type" value="Genomic_DNA"/>
</dbReference>
<organism evidence="3 4">
    <name type="scientific">Hymenobacter antarcticus</name>
    <dbReference type="NCBI Taxonomy" id="486270"/>
    <lineage>
        <taxon>Bacteria</taxon>
        <taxon>Pseudomonadati</taxon>
        <taxon>Bacteroidota</taxon>
        <taxon>Cytophagia</taxon>
        <taxon>Cytophagales</taxon>
        <taxon>Hymenobacteraceae</taxon>
        <taxon>Hymenobacter</taxon>
    </lineage>
</organism>
<protein>
    <recommendedName>
        <fullName evidence="2">Fibronectin type-III domain-containing protein</fullName>
    </recommendedName>
</protein>
<evidence type="ECO:0000259" key="2">
    <source>
        <dbReference type="PROSITE" id="PS50853"/>
    </source>
</evidence>
<dbReference type="InterPro" id="IPR026444">
    <property type="entry name" value="Secre_tail"/>
</dbReference>
<dbReference type="Pfam" id="PF18962">
    <property type="entry name" value="Por_Secre_tail"/>
    <property type="match status" value="1"/>
</dbReference>
<dbReference type="NCBIfam" id="TIGR04183">
    <property type="entry name" value="Por_Secre_tail"/>
    <property type="match status" value="1"/>
</dbReference>
<sequence length="1717" mass="172465">MLKTLLSFQGNRRPQGPAGPRFRMAGPVARLGRFVTLLMLLLGAFGVRGQTVTIGSTTVPAVAPATSTFYKGPIYRSSAGSAFNYSRFAYIYTAAELSAAGISPGALITNLGWLKADAATVTGSNNFFEVRLGNTSLSSIVDGTAWGTLKTGTTITYTSSTQNVTGAAGTYFAVANTTAFTYTGGNLLVMNDWVKSGTATAAVNFITNDAPNLGAGTASSAALTDASAVTTNNSSTSYGSRRPTLQLIATPPPACTAPPTAGSAVASVANGCSPLAVALSLSGSSTGTGLTYQWQQSTTGPAGTFTNISGATSNSYSTTLTTTTTFQAVVTCSGQSATSTPVTVTVFGAPSYAALPFTEDFETWISRCGNAEAPGNNWKNTPLTGDNSWRRDDQGTTAAWRFLPNGDFSPVFTTGAHSARFHTYGANTGTQGLLDLYANVSGGTGTPTLSFDYINPTGADKLEVLLSTDGGLTFGPPLFTQVVSAAWTRYNVPLTGATATSVIRLRATSDFGNDDLGVDALRVAYVSCPVVTSLSTTNVTLTSADVTFTAATGATNYTVTYTAAGGSPVTVSPTPTASPIALTGLMSGTTYTVSVVTNCGGGSTSAANSTSFTTLFPAPANDLCSGAIALACGQTVTGTTNGATTTGSPTGTCTATTVRAAPGVFYAFMGTGDIVTASTCSGPTATTGDTQLFVYSGTCGTFTCVGGNDDAAGCGTNGAASTVTFPSVAGTQYYLFVQAYNGTVDFGLSLTCVAPPSCPPVTALTAGSITATSASLSFTAGTGNTSYTVTYTPSGGATTTVTPAPTASPVALTGLTPNTTYAVSVTGNCSASSTTSTAATTSFTTLFPTPANDLCSGAIALACGQTVTGTTNGATTTGDPTASCSSNTPSASAGVFYAFTGTGDIVTVSTCGAATAIDTKLFVYAGACGTLTCVGSNDDDGSCANTLASTVTFPSTAGTTYYFMVQRFGAGNTGAFSLSLTCAAPPCNAPTALATNTITTTSANVTFTASASATSYVVTYTPAGGTATTVSPNPTASPVALTGLTPATAYTVSIVSNCAAGATSSPVTTTFTTATPAPQNLTVTSGQNVTATGPYNNITVQNGGTLTLSGATSATGAVQVQAGGLLITNCQALTGSGSFALQTGAELRICDPAGIAATGATGAIQLAGTRTFASDASYTYNGTAAQVTGSGLPASVRNLTVNNATGLTLSQGVSIGQVARLQSGNLATGGQSFTLLSSATGTALVDNTGGVVTGTGTMQRAVTNAVTGPAYRHFSSPVASTTLADLNTAGFSPTFNPAYNSSATPSLVTPFPTVFGYDQNRVGTVTSTYGPFDKGWFSPASASDVMQPTRGYTVNAPATATPIDFVGTFNNAAQNSGSLGRGTDAQAGWQLLGNPYPSPLDWSTVTTAQRPGMDGAMYVYQSTGQYAGTYRTYDNGVGGSPLIVAGSGYFARVSTPSSTGSVNLTNINRITAFGAEPAFGRGTADTRPQLHLQLTGAGLTDDTFLYQEAGATAGVDAQYDAVKLANPAGLDLASLNGTTQLAINGLPLPGTADVVVPLALRVPQGGSFGFDVAGLTNFGTATVYLRDALTGTQQLLLPGTRYSFTLATATAGSGRFSVVFRAANVTATRAGLTAATVSVYPNPAHGHFTVLLPPLAGQYQVQATLLNVLGQVVLTRIIGLTAAGATADFSTQPLAKGVYMLRLQAENQVLSKSVVVE</sequence>
<dbReference type="SMART" id="SM00060">
    <property type="entry name" value="FN3"/>
    <property type="match status" value="3"/>
</dbReference>